<dbReference type="OMA" id="KQRCYSD"/>
<comment type="similarity">
    <text evidence="1">Belongs to the complex I LYR family.</text>
</comment>
<evidence type="ECO:0000313" key="3">
    <source>
        <dbReference type="EMBL" id="SSX13244.1"/>
    </source>
</evidence>
<evidence type="ECO:0000259" key="2">
    <source>
        <dbReference type="Pfam" id="PF05347"/>
    </source>
</evidence>
<dbReference type="AlphaFoldDB" id="A0A336MEU2"/>
<dbReference type="GO" id="GO:0090324">
    <property type="term" value="P:negative regulation of oxidative phosphorylation"/>
    <property type="evidence" value="ECO:0007669"/>
    <property type="project" value="InterPro"/>
</dbReference>
<reference evidence="4" key="2">
    <citation type="submission" date="2018-07" db="EMBL/GenBank/DDBJ databases">
        <authorList>
            <person name="Quirk P.G."/>
            <person name="Krulwich T.A."/>
        </authorList>
    </citation>
    <scope>NUCLEOTIDE SEQUENCE</scope>
</reference>
<protein>
    <submittedName>
        <fullName evidence="4">CSON000540 protein</fullName>
    </submittedName>
    <submittedName>
        <fullName evidence="3">CSON005285 protein</fullName>
    </submittedName>
</protein>
<dbReference type="CDD" id="cd20265">
    <property type="entry name" value="Complex1_LYR_ETFRF1_LYRM5"/>
    <property type="match status" value="1"/>
</dbReference>
<evidence type="ECO:0000313" key="4">
    <source>
        <dbReference type="EMBL" id="SSX28854.1"/>
    </source>
</evidence>
<gene>
    <name evidence="4" type="primary">CSON000540</name>
    <name evidence="3" type="synonym">CSON005285</name>
</gene>
<dbReference type="VEuPathDB" id="VectorBase:CSON005285"/>
<organism evidence="4">
    <name type="scientific">Culicoides sonorensis</name>
    <name type="common">Biting midge</name>
    <dbReference type="NCBI Taxonomy" id="179676"/>
    <lineage>
        <taxon>Eukaryota</taxon>
        <taxon>Metazoa</taxon>
        <taxon>Ecdysozoa</taxon>
        <taxon>Arthropoda</taxon>
        <taxon>Hexapoda</taxon>
        <taxon>Insecta</taxon>
        <taxon>Pterygota</taxon>
        <taxon>Neoptera</taxon>
        <taxon>Endopterygota</taxon>
        <taxon>Diptera</taxon>
        <taxon>Nematocera</taxon>
        <taxon>Chironomoidea</taxon>
        <taxon>Ceratopogonidae</taxon>
        <taxon>Ceratopogoninae</taxon>
        <taxon>Culicoides</taxon>
        <taxon>Monoculicoides</taxon>
    </lineage>
</organism>
<dbReference type="GO" id="GO:0005739">
    <property type="term" value="C:mitochondrion"/>
    <property type="evidence" value="ECO:0007669"/>
    <property type="project" value="TreeGrafter"/>
</dbReference>
<name>A0A336MEU2_CULSO</name>
<dbReference type="EMBL" id="UFQT01002102">
    <property type="protein sequence ID" value="SSX32682.1"/>
    <property type="molecule type" value="Genomic_DNA"/>
</dbReference>
<proteinExistence type="inferred from homology"/>
<accession>A0A336MEU2</accession>
<dbReference type="InterPro" id="IPR052000">
    <property type="entry name" value="ETFRF1"/>
</dbReference>
<dbReference type="GO" id="GO:0022904">
    <property type="term" value="P:respiratory electron transport chain"/>
    <property type="evidence" value="ECO:0007669"/>
    <property type="project" value="TreeGrafter"/>
</dbReference>
<reference evidence="3" key="1">
    <citation type="submission" date="2018-04" db="EMBL/GenBank/DDBJ databases">
        <authorList>
            <person name="Go L.Y."/>
            <person name="Mitchell J.A."/>
        </authorList>
    </citation>
    <scope>NUCLEOTIDE SEQUENCE</scope>
    <source>
        <tissue evidence="3">Whole organism</tissue>
    </source>
</reference>
<feature type="domain" description="Complex 1 LYR protein" evidence="2">
    <location>
        <begin position="5"/>
        <end position="55"/>
    </location>
</feature>
<evidence type="ECO:0000256" key="1">
    <source>
        <dbReference type="ARBA" id="ARBA00009508"/>
    </source>
</evidence>
<dbReference type="EMBL" id="UFQT01001089">
    <property type="protein sequence ID" value="SSX28854.1"/>
    <property type="molecule type" value="Genomic_DNA"/>
</dbReference>
<dbReference type="Pfam" id="PF05347">
    <property type="entry name" value="Complex1_LYR"/>
    <property type="match status" value="1"/>
</dbReference>
<dbReference type="PANTHER" id="PTHR21024">
    <property type="entry name" value="GROWTH HORMONE-INDUCIBLE SOLUBLE PROTEIN-RELATED"/>
    <property type="match status" value="1"/>
</dbReference>
<dbReference type="EMBL" id="UFQS01002102">
    <property type="protein sequence ID" value="SSX13244.1"/>
    <property type="molecule type" value="Genomic_DNA"/>
</dbReference>
<sequence>MSQRQRVVELYKKLIYLGRDYPDPNFRQKLHGAFKKQAKETDPEKIEQCIAKGEYVAKELEALYSLKKYRTMKRRYYNEEPK</sequence>
<dbReference type="VEuPathDB" id="VectorBase:CSON000540"/>
<dbReference type="PANTHER" id="PTHR21024:SF0">
    <property type="entry name" value="ELECTRON TRANSFER FLAVOPROTEIN REGULATORY FACTOR 1"/>
    <property type="match status" value="1"/>
</dbReference>
<dbReference type="InterPro" id="IPR045296">
    <property type="entry name" value="Complex1_LYR_ETFRF1_LYRM5"/>
</dbReference>
<dbReference type="InterPro" id="IPR008011">
    <property type="entry name" value="Complex1_LYR_dom"/>
</dbReference>